<keyword evidence="2" id="KW-1185">Reference proteome</keyword>
<organism evidence="1 2">
    <name type="scientific">Rotaria magnacalcarata</name>
    <dbReference type="NCBI Taxonomy" id="392030"/>
    <lineage>
        <taxon>Eukaryota</taxon>
        <taxon>Metazoa</taxon>
        <taxon>Spiralia</taxon>
        <taxon>Gnathifera</taxon>
        <taxon>Rotifera</taxon>
        <taxon>Eurotatoria</taxon>
        <taxon>Bdelloidea</taxon>
        <taxon>Philodinida</taxon>
        <taxon>Philodinidae</taxon>
        <taxon>Rotaria</taxon>
    </lineage>
</organism>
<gene>
    <name evidence="1" type="ORF">OVN521_LOCUS48606</name>
</gene>
<reference evidence="1" key="1">
    <citation type="submission" date="2021-02" db="EMBL/GenBank/DDBJ databases">
        <authorList>
            <person name="Nowell W R."/>
        </authorList>
    </citation>
    <scope>NUCLEOTIDE SEQUENCE</scope>
</reference>
<feature type="non-terminal residue" evidence="1">
    <location>
        <position position="1"/>
    </location>
</feature>
<sequence length="64" mass="7080">QQQEQWSKATTEQAAPVSYLRSTPIVNRLRVRRNDHITAASSSSCTSSFQPGLIAAISKNKHII</sequence>
<dbReference type="AlphaFoldDB" id="A0A821J0T8"/>
<evidence type="ECO:0000313" key="1">
    <source>
        <dbReference type="EMBL" id="CAF4707144.1"/>
    </source>
</evidence>
<accession>A0A821J0T8</accession>
<comment type="caution">
    <text evidence="1">The sequence shown here is derived from an EMBL/GenBank/DDBJ whole genome shotgun (WGS) entry which is preliminary data.</text>
</comment>
<dbReference type="Proteomes" id="UP000663866">
    <property type="component" value="Unassembled WGS sequence"/>
</dbReference>
<name>A0A821J0T8_9BILA</name>
<dbReference type="EMBL" id="CAJOBG010101960">
    <property type="protein sequence ID" value="CAF4707144.1"/>
    <property type="molecule type" value="Genomic_DNA"/>
</dbReference>
<evidence type="ECO:0000313" key="2">
    <source>
        <dbReference type="Proteomes" id="UP000663866"/>
    </source>
</evidence>
<proteinExistence type="predicted"/>
<protein>
    <submittedName>
        <fullName evidence="1">Uncharacterized protein</fullName>
    </submittedName>
</protein>
<feature type="non-terminal residue" evidence="1">
    <location>
        <position position="64"/>
    </location>
</feature>